<dbReference type="SUPFAM" id="SSF159127">
    <property type="entry name" value="HupF/HypC-like"/>
    <property type="match status" value="1"/>
</dbReference>
<evidence type="ECO:0000313" key="3">
    <source>
        <dbReference type="Proteomes" id="UP000292958"/>
    </source>
</evidence>
<dbReference type="InterPro" id="IPR001109">
    <property type="entry name" value="Hydrogenase_HupF/HypC"/>
</dbReference>
<accession>A0A4Q7YQ28</accession>
<dbReference type="EMBL" id="SHKW01000001">
    <property type="protein sequence ID" value="RZU38941.1"/>
    <property type="molecule type" value="Genomic_DNA"/>
</dbReference>
<comment type="caution">
    <text evidence="2">The sequence shown here is derived from an EMBL/GenBank/DDBJ whole genome shotgun (WGS) entry which is preliminary data.</text>
</comment>
<dbReference type="Pfam" id="PF01455">
    <property type="entry name" value="HupF_HypC"/>
    <property type="match status" value="1"/>
</dbReference>
<organism evidence="2 3">
    <name type="scientific">Edaphobacter modestus</name>
    <dbReference type="NCBI Taxonomy" id="388466"/>
    <lineage>
        <taxon>Bacteria</taxon>
        <taxon>Pseudomonadati</taxon>
        <taxon>Acidobacteriota</taxon>
        <taxon>Terriglobia</taxon>
        <taxon>Terriglobales</taxon>
        <taxon>Acidobacteriaceae</taxon>
        <taxon>Edaphobacter</taxon>
    </lineage>
</organism>
<dbReference type="InterPro" id="IPR019812">
    <property type="entry name" value="Hydgase_assmbl_chp_CS"/>
</dbReference>
<dbReference type="RefSeq" id="WP_130417227.1">
    <property type="nucleotide sequence ID" value="NZ_SHKW01000001.1"/>
</dbReference>
<dbReference type="PANTHER" id="PTHR35177:SF2">
    <property type="entry name" value="HYDROGENASE MATURATION FACTOR HYBG"/>
    <property type="match status" value="1"/>
</dbReference>
<dbReference type="PANTHER" id="PTHR35177">
    <property type="entry name" value="HYDROGENASE MATURATION FACTOR HYBG"/>
    <property type="match status" value="1"/>
</dbReference>
<proteinExistence type="inferred from homology"/>
<gene>
    <name evidence="2" type="ORF">BDD14_0251</name>
</gene>
<reference evidence="2 3" key="1">
    <citation type="submission" date="2019-02" db="EMBL/GenBank/DDBJ databases">
        <title>Genomic Encyclopedia of Archaeal and Bacterial Type Strains, Phase II (KMG-II): from individual species to whole genera.</title>
        <authorList>
            <person name="Goeker M."/>
        </authorList>
    </citation>
    <scope>NUCLEOTIDE SEQUENCE [LARGE SCALE GENOMIC DNA]</scope>
    <source>
        <strain evidence="2 3">DSM 18101</strain>
    </source>
</reference>
<dbReference type="GO" id="GO:0051604">
    <property type="term" value="P:protein maturation"/>
    <property type="evidence" value="ECO:0007669"/>
    <property type="project" value="TreeGrafter"/>
</dbReference>
<dbReference type="FunFam" id="2.30.30.140:FF:000022">
    <property type="entry name" value="Hydrogenase assembly chaperone HybG"/>
    <property type="match status" value="1"/>
</dbReference>
<sequence>MCLAIPGKVVSVYDQRGLLMAKVQFGGIVREACLEYVPETQSGEYVLVHVGFAISRIDAAEAERTYQALKDLDQLTELESPVVDEIPGTDIPAYPAWMNPGGPPK</sequence>
<dbReference type="GO" id="GO:0005506">
    <property type="term" value="F:iron ion binding"/>
    <property type="evidence" value="ECO:0007669"/>
    <property type="project" value="TreeGrafter"/>
</dbReference>
<dbReference type="Proteomes" id="UP000292958">
    <property type="component" value="Unassembled WGS sequence"/>
</dbReference>
<dbReference type="GO" id="GO:1902670">
    <property type="term" value="F:carbon dioxide binding"/>
    <property type="evidence" value="ECO:0007669"/>
    <property type="project" value="TreeGrafter"/>
</dbReference>
<dbReference type="NCBIfam" id="TIGR00074">
    <property type="entry name" value="hypC_hupF"/>
    <property type="match status" value="1"/>
</dbReference>
<evidence type="ECO:0000313" key="2">
    <source>
        <dbReference type="EMBL" id="RZU38941.1"/>
    </source>
</evidence>
<dbReference type="PRINTS" id="PR00445">
    <property type="entry name" value="HUPFHYPC"/>
</dbReference>
<protein>
    <submittedName>
        <fullName evidence="2">Hydrogenase expression/formation protein HypC</fullName>
    </submittedName>
</protein>
<keyword evidence="3" id="KW-1185">Reference proteome</keyword>
<name>A0A4Q7YQ28_9BACT</name>
<dbReference type="AlphaFoldDB" id="A0A4Q7YQ28"/>
<evidence type="ECO:0000256" key="1">
    <source>
        <dbReference type="ARBA" id="ARBA00006018"/>
    </source>
</evidence>
<dbReference type="PROSITE" id="PS01097">
    <property type="entry name" value="HUPF_HYPC"/>
    <property type="match status" value="1"/>
</dbReference>
<comment type="similarity">
    <text evidence="1">Belongs to the HupF/HypC family.</text>
</comment>
<dbReference type="Gene3D" id="2.30.30.140">
    <property type="match status" value="1"/>
</dbReference>
<dbReference type="OrthoDB" id="9806017at2"/>